<feature type="region of interest" description="Disordered" evidence="6">
    <location>
        <begin position="396"/>
        <end position="429"/>
    </location>
</feature>
<keyword evidence="2 7" id="KW-0812">Transmembrane</keyword>
<dbReference type="Gene3D" id="3.40.30.10">
    <property type="entry name" value="Glutaredoxin"/>
    <property type="match status" value="2"/>
</dbReference>
<dbReference type="SUPFAM" id="SSF52833">
    <property type="entry name" value="Thioredoxin-like"/>
    <property type="match status" value="2"/>
</dbReference>
<dbReference type="GO" id="GO:0005789">
    <property type="term" value="C:endoplasmic reticulum membrane"/>
    <property type="evidence" value="ECO:0007669"/>
    <property type="project" value="UniProtKB-SubCell"/>
</dbReference>
<evidence type="ECO:0000256" key="4">
    <source>
        <dbReference type="ARBA" id="ARBA00023136"/>
    </source>
</evidence>
<dbReference type="OrthoDB" id="427280at2759"/>
<dbReference type="InterPro" id="IPR017937">
    <property type="entry name" value="Thioredoxin_CS"/>
</dbReference>
<dbReference type="PRINTS" id="PR00421">
    <property type="entry name" value="THIOREDOXIN"/>
</dbReference>
<comment type="caution">
    <text evidence="10">The sequence shown here is derived from an EMBL/GenBank/DDBJ whole genome shotgun (WGS) entry which is preliminary data.</text>
</comment>
<sequence>MANFFPFGLLSLSLSLLLLLPFSNAASPFLGKVNVLTQSNFDAVLSQSEDDVPMWLLDFYAPWCGHCKRLAPVLEELVLETDKMAVGTIDATSNRKLADKFKVKGFPTLIFHRNGVTEPYKGSRSKGALVDFAERMAGPPVAEVESMGTFVKGRGVAFVLKGGAGEDLEAEFFKVASEMQHEEQFGRFKGKGSPEICLVEQSEEPYCVPAVDKKQIQGFVKGNNYNVVTELSAETFSKMVNIPDIKLAVGVVKPGSDNDGTTKVIEEMRALGRSIRQDADLQGKFAFVYIDGERYADWVKGFDKIDMDGLPTVFVFDNKGGSYFLNGENWPLVQFLKSVDSGAVEKIKYDKASGKSSGFGALYDLFMENMPWSLLVLLPFAALIGLLIAVIFEDVGESGESPPSADASAAKTEDAPAAPEQTDESKKDK</sequence>
<organism evidence="10 11">
    <name type="scientific">Triparma strigata</name>
    <dbReference type="NCBI Taxonomy" id="1606541"/>
    <lineage>
        <taxon>Eukaryota</taxon>
        <taxon>Sar</taxon>
        <taxon>Stramenopiles</taxon>
        <taxon>Ochrophyta</taxon>
        <taxon>Bolidophyceae</taxon>
        <taxon>Parmales</taxon>
        <taxon>Triparmaceae</taxon>
        <taxon>Triparma</taxon>
    </lineage>
</organism>
<dbReference type="AlphaFoldDB" id="A0A9W7A5R1"/>
<dbReference type="InterPro" id="IPR013766">
    <property type="entry name" value="Thioredoxin_domain"/>
</dbReference>
<comment type="subcellular location">
    <subcellularLocation>
        <location evidence="1">Endoplasmic reticulum membrane</location>
        <topology evidence="1">Single-pass membrane protein</topology>
    </subcellularLocation>
</comment>
<protein>
    <recommendedName>
        <fullName evidence="9">Thioredoxin domain-containing protein</fullName>
    </recommendedName>
</protein>
<dbReference type="InterPro" id="IPR052250">
    <property type="entry name" value="PDI_TMX3"/>
</dbReference>
<evidence type="ECO:0000259" key="9">
    <source>
        <dbReference type="PROSITE" id="PS51352"/>
    </source>
</evidence>
<name>A0A9W7A5R1_9STRA</name>
<keyword evidence="3 7" id="KW-1133">Transmembrane helix</keyword>
<evidence type="ECO:0000256" key="2">
    <source>
        <dbReference type="ARBA" id="ARBA00022692"/>
    </source>
</evidence>
<evidence type="ECO:0000313" key="11">
    <source>
        <dbReference type="Proteomes" id="UP001165085"/>
    </source>
</evidence>
<dbReference type="Proteomes" id="UP001165085">
    <property type="component" value="Unassembled WGS sequence"/>
</dbReference>
<evidence type="ECO:0000313" key="10">
    <source>
        <dbReference type="EMBL" id="GMH63143.1"/>
    </source>
</evidence>
<evidence type="ECO:0000256" key="6">
    <source>
        <dbReference type="SAM" id="MobiDB-lite"/>
    </source>
</evidence>
<gene>
    <name evidence="10" type="ORF">TrST_g12386</name>
</gene>
<evidence type="ECO:0000256" key="5">
    <source>
        <dbReference type="ARBA" id="ARBA00045246"/>
    </source>
</evidence>
<dbReference type="EMBL" id="BRXY01000082">
    <property type="protein sequence ID" value="GMH63143.1"/>
    <property type="molecule type" value="Genomic_DNA"/>
</dbReference>
<evidence type="ECO:0000256" key="1">
    <source>
        <dbReference type="ARBA" id="ARBA00004389"/>
    </source>
</evidence>
<dbReference type="PROSITE" id="PS51352">
    <property type="entry name" value="THIOREDOXIN_2"/>
    <property type="match status" value="1"/>
</dbReference>
<dbReference type="Pfam" id="PF00085">
    <property type="entry name" value="Thioredoxin"/>
    <property type="match status" value="1"/>
</dbReference>
<accession>A0A9W7A5R1</accession>
<reference evidence="11" key="1">
    <citation type="journal article" date="2023" name="Commun. Biol.">
        <title>Genome analysis of Parmales, the sister group of diatoms, reveals the evolutionary specialization of diatoms from phago-mixotrophs to photoautotrophs.</title>
        <authorList>
            <person name="Ban H."/>
            <person name="Sato S."/>
            <person name="Yoshikawa S."/>
            <person name="Yamada K."/>
            <person name="Nakamura Y."/>
            <person name="Ichinomiya M."/>
            <person name="Sato N."/>
            <person name="Blanc-Mathieu R."/>
            <person name="Endo H."/>
            <person name="Kuwata A."/>
            <person name="Ogata H."/>
        </authorList>
    </citation>
    <scope>NUCLEOTIDE SEQUENCE [LARGE SCALE GENOMIC DNA]</scope>
    <source>
        <strain evidence="11">NIES 3701</strain>
    </source>
</reference>
<keyword evidence="11" id="KW-1185">Reference proteome</keyword>
<proteinExistence type="predicted"/>
<feature type="signal peptide" evidence="8">
    <location>
        <begin position="1"/>
        <end position="25"/>
    </location>
</feature>
<feature type="domain" description="Thioredoxin" evidence="9">
    <location>
        <begin position="14"/>
        <end position="138"/>
    </location>
</feature>
<feature type="transmembrane region" description="Helical" evidence="7">
    <location>
        <begin position="372"/>
        <end position="392"/>
    </location>
</feature>
<keyword evidence="4 7" id="KW-0472">Membrane</keyword>
<keyword evidence="8" id="KW-0732">Signal</keyword>
<dbReference type="CDD" id="cd02961">
    <property type="entry name" value="PDI_a_family"/>
    <property type="match status" value="1"/>
</dbReference>
<feature type="chain" id="PRO_5040974721" description="Thioredoxin domain-containing protein" evidence="8">
    <location>
        <begin position="26"/>
        <end position="429"/>
    </location>
</feature>
<evidence type="ECO:0000256" key="8">
    <source>
        <dbReference type="SAM" id="SignalP"/>
    </source>
</evidence>
<dbReference type="InterPro" id="IPR036249">
    <property type="entry name" value="Thioredoxin-like_sf"/>
</dbReference>
<dbReference type="PANTHER" id="PTHR46426:SF1">
    <property type="entry name" value="PROTEIN DISULFIDE-ISOMERASE TMX3"/>
    <property type="match status" value="1"/>
</dbReference>
<evidence type="ECO:0000256" key="7">
    <source>
        <dbReference type="SAM" id="Phobius"/>
    </source>
</evidence>
<dbReference type="PANTHER" id="PTHR46426">
    <property type="entry name" value="PROTEIN DISULFIDE-ISOMERASE TMX3"/>
    <property type="match status" value="1"/>
</dbReference>
<dbReference type="PROSITE" id="PS00194">
    <property type="entry name" value="THIOREDOXIN_1"/>
    <property type="match status" value="1"/>
</dbReference>
<evidence type="ECO:0000256" key="3">
    <source>
        <dbReference type="ARBA" id="ARBA00022989"/>
    </source>
</evidence>
<comment type="function">
    <text evidence="5">Probable disulfide isomerase, which participates in the folding of proteins containing disulfide bonds. May act as a dithiol oxidase. Acts as a regulator of endoplasmic reticulum-mitochondria contact sites via its ability to regulate redox signals.</text>
</comment>